<feature type="non-terminal residue" evidence="1">
    <location>
        <position position="1"/>
    </location>
</feature>
<gene>
    <name evidence="1" type="ORF">pdam_00016527</name>
</gene>
<name>A0A3M6UHS8_POCDA</name>
<dbReference type="EMBL" id="RCHS01001489">
    <property type="protein sequence ID" value="RMX53223.1"/>
    <property type="molecule type" value="Genomic_DNA"/>
</dbReference>
<evidence type="ECO:0000313" key="1">
    <source>
        <dbReference type="EMBL" id="RMX53223.1"/>
    </source>
</evidence>
<organism evidence="1 2">
    <name type="scientific">Pocillopora damicornis</name>
    <name type="common">Cauliflower coral</name>
    <name type="synonym">Millepora damicornis</name>
    <dbReference type="NCBI Taxonomy" id="46731"/>
    <lineage>
        <taxon>Eukaryota</taxon>
        <taxon>Metazoa</taxon>
        <taxon>Cnidaria</taxon>
        <taxon>Anthozoa</taxon>
        <taxon>Hexacorallia</taxon>
        <taxon>Scleractinia</taxon>
        <taxon>Astrocoeniina</taxon>
        <taxon>Pocilloporidae</taxon>
        <taxon>Pocillopora</taxon>
    </lineage>
</organism>
<dbReference type="Proteomes" id="UP000275408">
    <property type="component" value="Unassembled WGS sequence"/>
</dbReference>
<sequence length="172" mass="19580">LQLGRSLVALFRETLCLLSSAKTFQFSNAIGTKSSVDDNFLFALILQCAPVSPVCSISEMSFKLTSVVLLLSLAFLLIPAKHFKKDQSNIQDTETLPKRYDRVKYRGEWKNCDNFHTKADFRNWWNCPFVACTGSEECTPMSGFFGRFLLTNVNVEDMDRSDCACKYLDEKE</sequence>
<accession>A0A3M6UHS8</accession>
<protein>
    <submittedName>
        <fullName evidence="1">Uncharacterized protein</fullName>
    </submittedName>
</protein>
<dbReference type="AlphaFoldDB" id="A0A3M6UHS8"/>
<reference evidence="1 2" key="1">
    <citation type="journal article" date="2018" name="Sci. Rep.">
        <title>Comparative analysis of the Pocillopora damicornis genome highlights role of immune system in coral evolution.</title>
        <authorList>
            <person name="Cunning R."/>
            <person name="Bay R.A."/>
            <person name="Gillette P."/>
            <person name="Baker A.C."/>
            <person name="Traylor-Knowles N."/>
        </authorList>
    </citation>
    <scope>NUCLEOTIDE SEQUENCE [LARGE SCALE GENOMIC DNA]</scope>
    <source>
        <strain evidence="1">RSMAS</strain>
        <tissue evidence="1">Whole animal</tissue>
    </source>
</reference>
<comment type="caution">
    <text evidence="1">The sequence shown here is derived from an EMBL/GenBank/DDBJ whole genome shotgun (WGS) entry which is preliminary data.</text>
</comment>
<proteinExistence type="predicted"/>
<keyword evidence="2" id="KW-1185">Reference proteome</keyword>
<evidence type="ECO:0000313" key="2">
    <source>
        <dbReference type="Proteomes" id="UP000275408"/>
    </source>
</evidence>